<dbReference type="PANTHER" id="PTHR24025:SF31">
    <property type="entry name" value="NEURAL-CADHERIN"/>
    <property type="match status" value="1"/>
</dbReference>
<dbReference type="EMBL" id="QWGE01000006">
    <property type="protein sequence ID" value="RIJ34059.1"/>
    <property type="molecule type" value="Genomic_DNA"/>
</dbReference>
<keyword evidence="2" id="KW-0812">Transmembrane</keyword>
<dbReference type="Proteomes" id="UP000266005">
    <property type="component" value="Unassembled WGS sequence"/>
</dbReference>
<sequence length="1004" mass="110593">MRKILLYTIGIFMCLLSTQVTAQAPNWSVNVQDYQYQMAIVGVINLDGIESTDPNDKLAAIINGEVRGVGQPEYLAKYNRYVVYMNIYHNEGSGTISFKVYDASQNRVVNLEQTENFEIQSLRGNTEAPVTYSHPRLSSESNILTFNLPNQASSAVNGTDISVMMPFGSNLNSLAASYTTSPLAKVYVQNQLQTSGTTQNNFSLPVTYKVIAADATTEKSYKVSVAYAPAVPQGIELSNAQLSESAAIGTNIGTLKAIDPDGSGSFTYTLVNGAGSDDNRHFRIDGDKLVLKERLDYETKRIYSFRAKAVDEVGNAVEAALQVAALNENDEKPQPASATISIPENQPVSTLVHTMVVTDPDGPSEYTYSFYEGNLDGKFSVHDKKGEVRIQQLIDFEKDKRNYELIVRVSDGVNEGFATLKFEVQNVNDEAPSVTETTISANETLAPGTEIYRLEPTDADGVTSFTYRLLDAANIPFAVDADGIITVAGPLDYETQPTYSLKIEIGDGLNKKIFTFPVQIINENDEKPQPVSATVSIAENQPTGSLLHTMAVTDPDGPSNFTFSIISGNLDGKFALDARKGEVRVQQVMDYETEKRSYELTIRVSDGVNEGFATLKFELQNVNDEKPQPVSATISIPENQPVATLVHTMVVTDPDGPSNYTFSIYDGNLDGKFVIHDKKGEVRVQQMMDYEKEKRTYNLTIRVSDGVNESFASLTFELQNVNDETPVVAETTLAVKETLSVGMDIHQLQPTDADGATTFLYRILNAGSMPFTIDADGLITVAAPLDYEQVKSYDLKIEVSDGLNKKTFAFPVKVINENDEAPVLITTAIEVPNYLAPGTMILQLEAIDADNDGSPITYSFVSPNSVFELSADGKLTTKQVLALLNEKVFKFKVAISDQVNVTEAEVTVTVIGEGEIEMEIANVITPNGDGYNDYWEIQKGYLYQNYIFRVFDMRGQEVFFSRGYHNNFWDGTFNGKKLPSGTYIYTIQSVNKVKVYKGTLNIIH</sequence>
<keyword evidence="8" id="KW-0732">Signal</keyword>
<feature type="domain" description="Cadherin" evidence="9">
    <location>
        <begin position="628"/>
        <end position="728"/>
    </location>
</feature>
<dbReference type="AlphaFoldDB" id="A0A399RVL4"/>
<comment type="subcellular location">
    <subcellularLocation>
        <location evidence="1">Membrane</location>
    </subcellularLocation>
</comment>
<evidence type="ECO:0000313" key="11">
    <source>
        <dbReference type="Proteomes" id="UP000266005"/>
    </source>
</evidence>
<evidence type="ECO:0000256" key="8">
    <source>
        <dbReference type="SAM" id="SignalP"/>
    </source>
</evidence>
<feature type="domain" description="Cadherin" evidence="9">
    <location>
        <begin position="240"/>
        <end position="335"/>
    </location>
</feature>
<proteinExistence type="predicted"/>
<dbReference type="GO" id="GO:0005911">
    <property type="term" value="C:cell-cell junction"/>
    <property type="evidence" value="ECO:0007669"/>
    <property type="project" value="TreeGrafter"/>
</dbReference>
<dbReference type="Pfam" id="PF13585">
    <property type="entry name" value="CHU_C"/>
    <property type="match status" value="1"/>
</dbReference>
<dbReference type="InterPro" id="IPR026341">
    <property type="entry name" value="T9SS_type_B"/>
</dbReference>
<accession>A0A399RVL4</accession>
<evidence type="ECO:0000256" key="3">
    <source>
        <dbReference type="ARBA" id="ARBA00022737"/>
    </source>
</evidence>
<dbReference type="NCBIfam" id="TIGR04131">
    <property type="entry name" value="Bac_Flav_CTERM"/>
    <property type="match status" value="1"/>
</dbReference>
<evidence type="ECO:0000256" key="6">
    <source>
        <dbReference type="ARBA" id="ARBA00022989"/>
    </source>
</evidence>
<keyword evidence="3" id="KW-0677">Repeat</keyword>
<evidence type="ECO:0000256" key="5">
    <source>
        <dbReference type="ARBA" id="ARBA00022889"/>
    </source>
</evidence>
<organism evidence="10 11">
    <name type="scientific">Pontibacter oryzae</name>
    <dbReference type="NCBI Taxonomy" id="2304593"/>
    <lineage>
        <taxon>Bacteria</taxon>
        <taxon>Pseudomonadati</taxon>
        <taxon>Bacteroidota</taxon>
        <taxon>Cytophagia</taxon>
        <taxon>Cytophagales</taxon>
        <taxon>Hymenobacteraceae</taxon>
        <taxon>Pontibacter</taxon>
    </lineage>
</organism>
<dbReference type="CDD" id="cd11304">
    <property type="entry name" value="Cadherin_repeat"/>
    <property type="match status" value="7"/>
</dbReference>
<keyword evidence="6" id="KW-1133">Transmembrane helix</keyword>
<feature type="chain" id="PRO_5017346932" description="Cadherin domain-containing protein" evidence="8">
    <location>
        <begin position="23"/>
        <end position="1004"/>
    </location>
</feature>
<dbReference type="SMART" id="SM00112">
    <property type="entry name" value="CA"/>
    <property type="match status" value="7"/>
</dbReference>
<dbReference type="OrthoDB" id="1488158at2"/>
<protein>
    <recommendedName>
        <fullName evidence="9">Cadherin domain-containing protein</fullName>
    </recommendedName>
</protein>
<evidence type="ECO:0000256" key="2">
    <source>
        <dbReference type="ARBA" id="ARBA00022692"/>
    </source>
</evidence>
<dbReference type="RefSeq" id="WP_119433469.1">
    <property type="nucleotide sequence ID" value="NZ_QWGE01000006.1"/>
</dbReference>
<keyword evidence="7" id="KW-0472">Membrane</keyword>
<feature type="domain" description="Cadherin" evidence="9">
    <location>
        <begin position="334"/>
        <end position="434"/>
    </location>
</feature>
<evidence type="ECO:0000256" key="7">
    <source>
        <dbReference type="ARBA" id="ARBA00023136"/>
    </source>
</evidence>
<dbReference type="InterPro" id="IPR002126">
    <property type="entry name" value="Cadherin-like_dom"/>
</dbReference>
<feature type="domain" description="Cadherin" evidence="9">
    <location>
        <begin position="727"/>
        <end position="824"/>
    </location>
</feature>
<keyword evidence="5" id="KW-0130">Cell adhesion</keyword>
<dbReference type="PANTHER" id="PTHR24025">
    <property type="entry name" value="DESMOGLEIN FAMILY MEMBER"/>
    <property type="match status" value="1"/>
</dbReference>
<dbReference type="GO" id="GO:0005509">
    <property type="term" value="F:calcium ion binding"/>
    <property type="evidence" value="ECO:0007669"/>
    <property type="project" value="InterPro"/>
</dbReference>
<dbReference type="InterPro" id="IPR050971">
    <property type="entry name" value="Cadherin-domain_protein"/>
</dbReference>
<evidence type="ECO:0000256" key="1">
    <source>
        <dbReference type="ARBA" id="ARBA00004370"/>
    </source>
</evidence>
<comment type="caution">
    <text evidence="10">The sequence shown here is derived from an EMBL/GenBank/DDBJ whole genome shotgun (WGS) entry which is preliminary data.</text>
</comment>
<evidence type="ECO:0000313" key="10">
    <source>
        <dbReference type="EMBL" id="RIJ34059.1"/>
    </source>
</evidence>
<keyword evidence="11" id="KW-1185">Reference proteome</keyword>
<dbReference type="PROSITE" id="PS50268">
    <property type="entry name" value="CADHERIN_2"/>
    <property type="match status" value="7"/>
</dbReference>
<dbReference type="Pfam" id="PF00028">
    <property type="entry name" value="Cadherin"/>
    <property type="match status" value="6"/>
</dbReference>
<gene>
    <name evidence="10" type="ORF">D1627_16985</name>
</gene>
<dbReference type="PRINTS" id="PR00205">
    <property type="entry name" value="CADHERIN"/>
</dbReference>
<dbReference type="InterPro" id="IPR015919">
    <property type="entry name" value="Cadherin-like_sf"/>
</dbReference>
<feature type="domain" description="Cadherin" evidence="9">
    <location>
        <begin position="529"/>
        <end position="631"/>
    </location>
</feature>
<evidence type="ECO:0000259" key="9">
    <source>
        <dbReference type="PROSITE" id="PS50268"/>
    </source>
</evidence>
<feature type="domain" description="Cadherin" evidence="9">
    <location>
        <begin position="433"/>
        <end position="532"/>
    </location>
</feature>
<dbReference type="Gene3D" id="2.60.40.60">
    <property type="entry name" value="Cadherins"/>
    <property type="match status" value="7"/>
</dbReference>
<keyword evidence="4" id="KW-0106">Calcium</keyword>
<name>A0A399RVL4_9BACT</name>
<feature type="domain" description="Cadherin" evidence="9">
    <location>
        <begin position="823"/>
        <end position="928"/>
    </location>
</feature>
<dbReference type="Gene3D" id="2.60.40.2340">
    <property type="match status" value="1"/>
</dbReference>
<feature type="signal peptide" evidence="8">
    <location>
        <begin position="1"/>
        <end position="22"/>
    </location>
</feature>
<dbReference type="GO" id="GO:0016020">
    <property type="term" value="C:membrane"/>
    <property type="evidence" value="ECO:0007669"/>
    <property type="project" value="UniProtKB-SubCell"/>
</dbReference>
<reference evidence="11" key="1">
    <citation type="submission" date="2018-08" db="EMBL/GenBank/DDBJ databases">
        <title>Mucilaginibacter sp. MYSH2.</title>
        <authorList>
            <person name="Seo T."/>
        </authorList>
    </citation>
    <scope>NUCLEOTIDE SEQUENCE [LARGE SCALE GENOMIC DNA]</scope>
    <source>
        <strain evidence="11">KIRAN</strain>
    </source>
</reference>
<dbReference type="SUPFAM" id="SSF49313">
    <property type="entry name" value="Cadherin-like"/>
    <property type="match status" value="7"/>
</dbReference>
<evidence type="ECO:0000256" key="4">
    <source>
        <dbReference type="ARBA" id="ARBA00022837"/>
    </source>
</evidence>
<dbReference type="GO" id="GO:0007156">
    <property type="term" value="P:homophilic cell adhesion via plasma membrane adhesion molecules"/>
    <property type="evidence" value="ECO:0007669"/>
    <property type="project" value="InterPro"/>
</dbReference>